<dbReference type="CDD" id="cd01894">
    <property type="entry name" value="EngA1"/>
    <property type="match status" value="1"/>
</dbReference>
<evidence type="ECO:0000259" key="12">
    <source>
        <dbReference type="PROSITE" id="PS51712"/>
    </source>
</evidence>
<gene>
    <name evidence="9 13" type="primary">der</name>
    <name evidence="13" type="ORF">K8V00_07920</name>
    <name evidence="14" type="ORF">LAC1533_1207</name>
</gene>
<dbReference type="NCBIfam" id="TIGR03594">
    <property type="entry name" value="GTPase_EngA"/>
    <property type="match status" value="1"/>
</dbReference>
<dbReference type="CDD" id="cd01895">
    <property type="entry name" value="EngA2"/>
    <property type="match status" value="1"/>
</dbReference>
<reference evidence="15" key="2">
    <citation type="submission" date="2016-11" db="EMBL/GenBank/DDBJ databases">
        <authorList>
            <person name="Papadimitriou K."/>
        </authorList>
    </citation>
    <scope>NUCLEOTIDE SEQUENCE [LARGE SCALE GENOMIC DNA]</scope>
    <source>
        <strain evidence="15">ACA-DC 1533</strain>
    </source>
</reference>
<evidence type="ECO:0000256" key="5">
    <source>
        <dbReference type="ARBA" id="ARBA00022741"/>
    </source>
</evidence>
<dbReference type="NCBIfam" id="TIGR00231">
    <property type="entry name" value="small_GTP"/>
    <property type="match status" value="2"/>
</dbReference>
<dbReference type="InterPro" id="IPR031166">
    <property type="entry name" value="G_ENGA"/>
</dbReference>
<keyword evidence="13" id="KW-0378">Hydrolase</keyword>
<dbReference type="InterPro" id="IPR032859">
    <property type="entry name" value="KH_dom-like"/>
</dbReference>
<accession>A0A1K1KP26</accession>
<dbReference type="Proteomes" id="UP000707535">
    <property type="component" value="Unassembled WGS sequence"/>
</dbReference>
<feature type="binding site" evidence="9">
    <location>
        <begin position="229"/>
        <end position="233"/>
    </location>
    <ligand>
        <name>GTP</name>
        <dbReference type="ChEBI" id="CHEBI:37565"/>
        <label>2</label>
    </ligand>
</feature>
<feature type="binding site" evidence="9">
    <location>
        <begin position="294"/>
        <end position="297"/>
    </location>
    <ligand>
        <name>GTP</name>
        <dbReference type="ChEBI" id="CHEBI:37565"/>
        <label>2</label>
    </ligand>
</feature>
<dbReference type="GeneID" id="95349306"/>
<dbReference type="FunFam" id="3.40.50.300:FF:000057">
    <property type="entry name" value="GTPase Der"/>
    <property type="match status" value="1"/>
</dbReference>
<evidence type="ECO:0000256" key="7">
    <source>
        <dbReference type="ARBA" id="ARBA00032345"/>
    </source>
</evidence>
<evidence type="ECO:0000256" key="9">
    <source>
        <dbReference type="HAMAP-Rule" id="MF_00195"/>
    </source>
</evidence>
<organism evidence="14 15">
    <name type="scientific">Ligilactobacillus acidipiscis</name>
    <dbReference type="NCBI Taxonomy" id="89059"/>
    <lineage>
        <taxon>Bacteria</taxon>
        <taxon>Bacillati</taxon>
        <taxon>Bacillota</taxon>
        <taxon>Bacilli</taxon>
        <taxon>Lactobacillales</taxon>
        <taxon>Lactobacillaceae</taxon>
        <taxon>Ligilactobacillus</taxon>
    </lineage>
</organism>
<comment type="function">
    <text evidence="8 9 11">GTPase that plays an essential role in the late steps of ribosome biogenesis.</text>
</comment>
<dbReference type="KEGG" id="laca:LAC1533_1207"/>
<comment type="subunit">
    <text evidence="9">Associates with the 50S ribosomal subunit.</text>
</comment>
<dbReference type="OrthoDB" id="9805918at2"/>
<dbReference type="PANTHER" id="PTHR43834">
    <property type="entry name" value="GTPASE DER"/>
    <property type="match status" value="1"/>
</dbReference>
<evidence type="ECO:0000256" key="4">
    <source>
        <dbReference type="ARBA" id="ARBA00022737"/>
    </source>
</evidence>
<dbReference type="Proteomes" id="UP000190935">
    <property type="component" value="Chromosome I"/>
</dbReference>
<dbReference type="Pfam" id="PF01926">
    <property type="entry name" value="MMR_HSR1"/>
    <property type="match status" value="2"/>
</dbReference>
<dbReference type="InterPro" id="IPR027417">
    <property type="entry name" value="P-loop_NTPase"/>
</dbReference>
<keyword evidence="5 9" id="KW-0547">Nucleotide-binding</keyword>
<feature type="domain" description="EngA-type G" evidence="12">
    <location>
        <begin position="4"/>
        <end position="167"/>
    </location>
</feature>
<reference evidence="14" key="1">
    <citation type="submission" date="2016-11" db="EMBL/GenBank/DDBJ databases">
        <authorList>
            <person name="Jaros S."/>
            <person name="Januszkiewicz K."/>
            <person name="Wedrychowicz H."/>
        </authorList>
    </citation>
    <scope>NUCLEOTIDE SEQUENCE [LARGE SCALE GENOMIC DNA]</scope>
    <source>
        <strain evidence="14">ACA-DC 1533</strain>
    </source>
</reference>
<keyword evidence="6 9" id="KW-0342">GTP-binding</keyword>
<evidence type="ECO:0000256" key="11">
    <source>
        <dbReference type="RuleBase" id="RU004481"/>
    </source>
</evidence>
<dbReference type="RefSeq" id="WP_029604835.1">
    <property type="nucleotide sequence ID" value="NZ_CP113926.1"/>
</dbReference>
<dbReference type="GO" id="GO:0016787">
    <property type="term" value="F:hydrolase activity"/>
    <property type="evidence" value="ECO:0007669"/>
    <property type="project" value="UniProtKB-KW"/>
</dbReference>
<evidence type="ECO:0000313" key="13">
    <source>
        <dbReference type="EMBL" id="HJE97534.1"/>
    </source>
</evidence>
<evidence type="ECO:0000256" key="1">
    <source>
        <dbReference type="ARBA" id="ARBA00008279"/>
    </source>
</evidence>
<evidence type="ECO:0000313" key="14">
    <source>
        <dbReference type="EMBL" id="SFV40627.1"/>
    </source>
</evidence>
<evidence type="ECO:0000256" key="6">
    <source>
        <dbReference type="ARBA" id="ARBA00023134"/>
    </source>
</evidence>
<feature type="binding site" evidence="9">
    <location>
        <begin position="181"/>
        <end position="188"/>
    </location>
    <ligand>
        <name>GTP</name>
        <dbReference type="ChEBI" id="CHEBI:37565"/>
        <label>2</label>
    </ligand>
</feature>
<dbReference type="Gene3D" id="3.30.300.20">
    <property type="match status" value="1"/>
</dbReference>
<dbReference type="AlphaFoldDB" id="A0A1K1KP26"/>
<dbReference type="InterPro" id="IPR016484">
    <property type="entry name" value="GTPase_Der"/>
</dbReference>
<dbReference type="SUPFAM" id="SSF52540">
    <property type="entry name" value="P-loop containing nucleoside triphosphate hydrolases"/>
    <property type="match status" value="2"/>
</dbReference>
<dbReference type="InterPro" id="IPR006073">
    <property type="entry name" value="GTP-bd"/>
</dbReference>
<dbReference type="InterPro" id="IPR005225">
    <property type="entry name" value="Small_GTP-bd"/>
</dbReference>
<dbReference type="Pfam" id="PF14714">
    <property type="entry name" value="KH_dom-like"/>
    <property type="match status" value="1"/>
</dbReference>
<dbReference type="GO" id="GO:0042254">
    <property type="term" value="P:ribosome biogenesis"/>
    <property type="evidence" value="ECO:0007669"/>
    <property type="project" value="UniProtKB-KW"/>
</dbReference>
<evidence type="ECO:0000256" key="3">
    <source>
        <dbReference type="ARBA" id="ARBA00022517"/>
    </source>
</evidence>
<keyword evidence="4 11" id="KW-0677">Repeat</keyword>
<keyword evidence="3 9" id="KW-0690">Ribosome biogenesis</keyword>
<comment type="similarity">
    <text evidence="1 9 10 11">Belongs to the TRAFAC class TrmE-Era-EngA-EngB-Septin-like GTPase superfamily. EngA (Der) GTPase family.</text>
</comment>
<dbReference type="EMBL" id="LT630287">
    <property type="protein sequence ID" value="SFV40627.1"/>
    <property type="molecule type" value="Genomic_DNA"/>
</dbReference>
<evidence type="ECO:0000256" key="2">
    <source>
        <dbReference type="ARBA" id="ARBA00020953"/>
    </source>
</evidence>
<dbReference type="PANTHER" id="PTHR43834:SF6">
    <property type="entry name" value="GTPASE DER"/>
    <property type="match status" value="1"/>
</dbReference>
<dbReference type="EMBL" id="DYXG01000083">
    <property type="protein sequence ID" value="HJE97534.1"/>
    <property type="molecule type" value="Genomic_DNA"/>
</dbReference>
<dbReference type="InterPro" id="IPR015946">
    <property type="entry name" value="KH_dom-like_a/b"/>
</dbReference>
<dbReference type="PROSITE" id="PS51712">
    <property type="entry name" value="G_ENGA"/>
    <property type="match status" value="2"/>
</dbReference>
<dbReference type="FunFam" id="3.40.50.300:FF:000040">
    <property type="entry name" value="GTPase Der"/>
    <property type="match status" value="1"/>
</dbReference>
<dbReference type="Gene3D" id="3.40.50.300">
    <property type="entry name" value="P-loop containing nucleotide triphosphate hydrolases"/>
    <property type="match status" value="2"/>
</dbReference>
<dbReference type="GO" id="GO:0043022">
    <property type="term" value="F:ribosome binding"/>
    <property type="evidence" value="ECO:0007669"/>
    <property type="project" value="TreeGrafter"/>
</dbReference>
<feature type="binding site" evidence="9">
    <location>
        <begin position="10"/>
        <end position="17"/>
    </location>
    <ligand>
        <name>GTP</name>
        <dbReference type="ChEBI" id="CHEBI:37565"/>
        <label>1</label>
    </ligand>
</feature>
<dbReference type="GO" id="GO:0005525">
    <property type="term" value="F:GTP binding"/>
    <property type="evidence" value="ECO:0007669"/>
    <property type="project" value="UniProtKB-UniRule"/>
</dbReference>
<dbReference type="PIRSF" id="PIRSF006485">
    <property type="entry name" value="GTP-binding_EngA"/>
    <property type="match status" value="1"/>
</dbReference>
<feature type="domain" description="EngA-type G" evidence="12">
    <location>
        <begin position="175"/>
        <end position="351"/>
    </location>
</feature>
<evidence type="ECO:0000256" key="8">
    <source>
        <dbReference type="ARBA" id="ARBA00053470"/>
    </source>
</evidence>
<dbReference type="HAMAP" id="MF_00195">
    <property type="entry name" value="GTPase_Der"/>
    <property type="match status" value="1"/>
</dbReference>
<feature type="binding site" evidence="9">
    <location>
        <begin position="119"/>
        <end position="122"/>
    </location>
    <ligand>
        <name>GTP</name>
        <dbReference type="ChEBI" id="CHEBI:37565"/>
        <label>1</label>
    </ligand>
</feature>
<reference evidence="13" key="3">
    <citation type="journal article" date="2021" name="PeerJ">
        <title>Extensive microbial diversity within the chicken gut microbiome revealed by metagenomics and culture.</title>
        <authorList>
            <person name="Gilroy R."/>
            <person name="Ravi A."/>
            <person name="Getino M."/>
            <person name="Pursley I."/>
            <person name="Horton D.L."/>
            <person name="Alikhan N.F."/>
            <person name="Baker D."/>
            <person name="Gharbi K."/>
            <person name="Hall N."/>
            <person name="Watson M."/>
            <person name="Adriaenssens E.M."/>
            <person name="Foster-Nyarko E."/>
            <person name="Jarju S."/>
            <person name="Secka A."/>
            <person name="Antonio M."/>
            <person name="Oren A."/>
            <person name="Chaudhuri R.R."/>
            <person name="La Ragione R."/>
            <person name="Hildebrand F."/>
            <person name="Pallen M.J."/>
        </authorList>
    </citation>
    <scope>NUCLEOTIDE SEQUENCE</scope>
    <source>
        <strain evidence="13">CHK174-6876</strain>
    </source>
</reference>
<dbReference type="FunFam" id="3.30.300.20:FF:000004">
    <property type="entry name" value="GTPase Der"/>
    <property type="match status" value="1"/>
</dbReference>
<protein>
    <recommendedName>
        <fullName evidence="2 9">GTPase Der</fullName>
    </recommendedName>
    <alternativeName>
        <fullName evidence="7 9">GTP-binding protein EngA</fullName>
    </alternativeName>
</protein>
<evidence type="ECO:0000256" key="10">
    <source>
        <dbReference type="PROSITE-ProRule" id="PRU01049"/>
    </source>
</evidence>
<reference evidence="13" key="4">
    <citation type="submission" date="2021-09" db="EMBL/GenBank/DDBJ databases">
        <authorList>
            <person name="Gilroy R."/>
        </authorList>
    </citation>
    <scope>NUCLEOTIDE SEQUENCE</scope>
    <source>
        <strain evidence="13">CHK174-6876</strain>
    </source>
</reference>
<evidence type="ECO:0000313" key="15">
    <source>
        <dbReference type="Proteomes" id="UP000190935"/>
    </source>
</evidence>
<feature type="binding site" evidence="9">
    <location>
        <begin position="57"/>
        <end position="61"/>
    </location>
    <ligand>
        <name>GTP</name>
        <dbReference type="ChEBI" id="CHEBI:37565"/>
        <label>1</label>
    </ligand>
</feature>
<name>A0A1K1KP26_9LACO</name>
<sequence length="436" mass="48537">MANPVVAFVGRPNVGKSTIFNRIAGERISIVEDTPGVTRDRIYAHSEWLGQNFDIIDTGGIEISNEPLITQITEQAKIAIDEADVIVAIVSVQEGVTDADEEVAQILYQSDKPVILAVNKVDNPEARSQIYDFYSLGLGDPIPVSGTHGIGTGDLLDKICASFPAKTENDEDSTIKFSFIGRPNVGKSSLVNSILGENRVIVSGIEGTTRDAIDTKFSTENGTEYTMIDTAGIRKRGKVYENTEKYSVLRAMRAIDRSDVVCVVLNAEEGIREQDKHVAGYAHEAGRGVIIVVNKWDTLKKGNHSMQQFEAAVRAEFQYLSYAPLVFVSAKTHQRLNTLPQLVQRVYNNHKQRVSSSVLNDVLMDAMAHNPTPTENGKRLRVYYGTQVAVQPPTFVLFVNDPELMHFSYERFLENQIRDAFDFTGTPIRIIERRRK</sequence>
<proteinExistence type="inferred from homology"/>